<keyword evidence="4 6" id="KW-1133">Transmembrane helix</keyword>
<dbReference type="PANTHER" id="PTHR31272">
    <property type="entry name" value="CYTOCHROME C-TYPE BIOGENESIS PROTEIN HI_1454-RELATED"/>
    <property type="match status" value="1"/>
</dbReference>
<evidence type="ECO:0000259" key="7">
    <source>
        <dbReference type="Pfam" id="PF02683"/>
    </source>
</evidence>
<dbReference type="PANTHER" id="PTHR31272:SF9">
    <property type="entry name" value="BLL1027 PROTEIN"/>
    <property type="match status" value="1"/>
</dbReference>
<evidence type="ECO:0000256" key="2">
    <source>
        <dbReference type="ARBA" id="ARBA00006143"/>
    </source>
</evidence>
<feature type="transmembrane region" description="Helical" evidence="6">
    <location>
        <begin position="154"/>
        <end position="176"/>
    </location>
</feature>
<feature type="domain" description="Cytochrome C biogenesis protein transmembrane" evidence="7">
    <location>
        <begin position="9"/>
        <end position="181"/>
    </location>
</feature>
<dbReference type="InterPro" id="IPR051790">
    <property type="entry name" value="Cytochrome_c-biogenesis_DsbD"/>
</dbReference>
<sequence length="230" mass="24267">MPPSPPSIGLALLAGVLAVLSPCVLPVMPLIIGRSLQSHRYGPLALVVGLIAGFAAIGSLLGVTASWFAGLATALRTSAITLLLVAGVLAIFPKLSYRLFSYLRLDRWLQAPSRVGLVGEFWLGTQLGLLWTPCAGPVLGSILLLAAVEHDARAAFVLLSAYGLGSGLPLLAIAYSGRYLSQHLLGLRSHSAKLQRVGGVIVVMSAIAIFLGWDIQIQLWLAPIFPTLLF</sequence>
<name>A0A6J4UV01_9CYAN</name>
<evidence type="ECO:0000256" key="4">
    <source>
        <dbReference type="ARBA" id="ARBA00022989"/>
    </source>
</evidence>
<feature type="transmembrane region" description="Helical" evidence="6">
    <location>
        <begin position="121"/>
        <end position="148"/>
    </location>
</feature>
<dbReference type="Pfam" id="PF02683">
    <property type="entry name" value="DsbD_TM"/>
    <property type="match status" value="1"/>
</dbReference>
<dbReference type="InterPro" id="IPR003834">
    <property type="entry name" value="Cyt_c_assmbl_TM_dom"/>
</dbReference>
<feature type="transmembrane region" description="Helical" evidence="6">
    <location>
        <begin position="197"/>
        <end position="221"/>
    </location>
</feature>
<evidence type="ECO:0000313" key="8">
    <source>
        <dbReference type="EMBL" id="CAA9559245.1"/>
    </source>
</evidence>
<reference evidence="8" key="1">
    <citation type="submission" date="2020-02" db="EMBL/GenBank/DDBJ databases">
        <authorList>
            <person name="Meier V. D."/>
        </authorList>
    </citation>
    <scope>NUCLEOTIDE SEQUENCE</scope>
    <source>
        <strain evidence="8">AVDCRST_MAG81</strain>
    </source>
</reference>
<gene>
    <name evidence="8" type="ORF">AVDCRST_MAG81-748</name>
</gene>
<keyword evidence="3 6" id="KW-0812">Transmembrane</keyword>
<feature type="transmembrane region" description="Helical" evidence="6">
    <location>
        <begin position="80"/>
        <end position="100"/>
    </location>
</feature>
<comment type="subcellular location">
    <subcellularLocation>
        <location evidence="1">Membrane</location>
        <topology evidence="1">Multi-pass membrane protein</topology>
    </subcellularLocation>
</comment>
<feature type="transmembrane region" description="Helical" evidence="6">
    <location>
        <begin position="12"/>
        <end position="32"/>
    </location>
</feature>
<feature type="transmembrane region" description="Helical" evidence="6">
    <location>
        <begin position="44"/>
        <end position="68"/>
    </location>
</feature>
<evidence type="ECO:0000256" key="5">
    <source>
        <dbReference type="ARBA" id="ARBA00023136"/>
    </source>
</evidence>
<keyword evidence="5 6" id="KW-0472">Membrane</keyword>
<dbReference type="GO" id="GO:0016020">
    <property type="term" value="C:membrane"/>
    <property type="evidence" value="ECO:0007669"/>
    <property type="project" value="UniProtKB-SubCell"/>
</dbReference>
<accession>A0A6J4UV01</accession>
<dbReference type="EMBL" id="CADCWO010000032">
    <property type="protein sequence ID" value="CAA9559245.1"/>
    <property type="molecule type" value="Genomic_DNA"/>
</dbReference>
<protein>
    <submittedName>
        <fullName evidence="8">Cytochrome C-type biogenesis protein (CcdA), conjectural</fullName>
    </submittedName>
</protein>
<dbReference type="GO" id="GO:0017004">
    <property type="term" value="P:cytochrome complex assembly"/>
    <property type="evidence" value="ECO:0007669"/>
    <property type="project" value="InterPro"/>
</dbReference>
<evidence type="ECO:0000256" key="6">
    <source>
        <dbReference type="SAM" id="Phobius"/>
    </source>
</evidence>
<evidence type="ECO:0000256" key="3">
    <source>
        <dbReference type="ARBA" id="ARBA00022692"/>
    </source>
</evidence>
<dbReference type="AlphaFoldDB" id="A0A6J4UV01"/>
<proteinExistence type="inferred from homology"/>
<comment type="similarity">
    <text evidence="2">Belongs to the DsbD family.</text>
</comment>
<organism evidence="8">
    <name type="scientific">uncultured Synechococcales cyanobacterium</name>
    <dbReference type="NCBI Taxonomy" id="1936017"/>
    <lineage>
        <taxon>Bacteria</taxon>
        <taxon>Bacillati</taxon>
        <taxon>Cyanobacteriota</taxon>
        <taxon>Cyanophyceae</taxon>
        <taxon>Synechococcales</taxon>
        <taxon>environmental samples</taxon>
    </lineage>
</organism>
<evidence type="ECO:0000256" key="1">
    <source>
        <dbReference type="ARBA" id="ARBA00004141"/>
    </source>
</evidence>